<reference evidence="4" key="1">
    <citation type="journal article" date="2015" name="Nature">
        <title>Complex archaea that bridge the gap between prokaryotes and eukaryotes.</title>
        <authorList>
            <person name="Spang A."/>
            <person name="Saw J.H."/>
            <person name="Jorgensen S.L."/>
            <person name="Zaremba-Niedzwiedzka K."/>
            <person name="Martijn J."/>
            <person name="Lind A.E."/>
            <person name="van Eijk R."/>
            <person name="Schleper C."/>
            <person name="Guy L."/>
            <person name="Ettema T.J."/>
        </authorList>
    </citation>
    <scope>NUCLEOTIDE SEQUENCE</scope>
</reference>
<evidence type="ECO:0000259" key="3">
    <source>
        <dbReference type="Pfam" id="PF00483"/>
    </source>
</evidence>
<dbReference type="SUPFAM" id="SSF53448">
    <property type="entry name" value="Nucleotide-diphospho-sugar transferases"/>
    <property type="match status" value="1"/>
</dbReference>
<dbReference type="PANTHER" id="PTHR43584">
    <property type="entry name" value="NUCLEOTIDYL TRANSFERASE"/>
    <property type="match status" value="1"/>
</dbReference>
<keyword evidence="2" id="KW-0548">Nucleotidyltransferase</keyword>
<organism evidence="4">
    <name type="scientific">marine sediment metagenome</name>
    <dbReference type="NCBI Taxonomy" id="412755"/>
    <lineage>
        <taxon>unclassified sequences</taxon>
        <taxon>metagenomes</taxon>
        <taxon>ecological metagenomes</taxon>
    </lineage>
</organism>
<comment type="caution">
    <text evidence="4">The sequence shown here is derived from an EMBL/GenBank/DDBJ whole genome shotgun (WGS) entry which is preliminary data.</text>
</comment>
<name>A0A0F9XDD6_9ZZZZ</name>
<dbReference type="InterPro" id="IPR029044">
    <property type="entry name" value="Nucleotide-diphossugar_trans"/>
</dbReference>
<dbReference type="PANTHER" id="PTHR43584:SF8">
    <property type="entry name" value="N-ACETYLMURAMATE ALPHA-1-PHOSPHATE URIDYLYLTRANSFERASE"/>
    <property type="match status" value="1"/>
</dbReference>
<dbReference type="GO" id="GO:0016779">
    <property type="term" value="F:nucleotidyltransferase activity"/>
    <property type="evidence" value="ECO:0007669"/>
    <property type="project" value="UniProtKB-KW"/>
</dbReference>
<dbReference type="EMBL" id="LAZR01000060">
    <property type="protein sequence ID" value="KKN97041.1"/>
    <property type="molecule type" value="Genomic_DNA"/>
</dbReference>
<dbReference type="AlphaFoldDB" id="A0A0F9XDD6"/>
<gene>
    <name evidence="4" type="ORF">LCGC14_0159980</name>
</gene>
<keyword evidence="1" id="KW-0808">Transferase</keyword>
<proteinExistence type="predicted"/>
<dbReference type="InterPro" id="IPR005835">
    <property type="entry name" value="NTP_transferase_dom"/>
</dbReference>
<evidence type="ECO:0000256" key="2">
    <source>
        <dbReference type="ARBA" id="ARBA00022695"/>
    </source>
</evidence>
<accession>A0A0F9XDD6</accession>
<evidence type="ECO:0000256" key="1">
    <source>
        <dbReference type="ARBA" id="ARBA00022679"/>
    </source>
</evidence>
<feature type="domain" description="Nucleotidyl transferase" evidence="3">
    <location>
        <begin position="3"/>
        <end position="160"/>
    </location>
</feature>
<sequence length="163" mass="18377">MQAVILAAGGSSRFWPLNRKHKSLVKIMGKPLIWYTLESLRKAGIKDLIIIQGPKRDIEKELVLYQLFGGLKIKYLCQKQPKGMGNALWQARNLISGPFFVLNAERVDGGEIVKKLKSTSKKFNIQTVLAGQKTDQPELYGIMKLKGSKIVDIVEKPKRELKS</sequence>
<dbReference type="Gene3D" id="3.90.550.10">
    <property type="entry name" value="Spore Coat Polysaccharide Biosynthesis Protein SpsA, Chain A"/>
    <property type="match status" value="1"/>
</dbReference>
<protein>
    <recommendedName>
        <fullName evidence="3">Nucleotidyl transferase domain-containing protein</fullName>
    </recommendedName>
</protein>
<dbReference type="Pfam" id="PF00483">
    <property type="entry name" value="NTP_transferase"/>
    <property type="match status" value="1"/>
</dbReference>
<dbReference type="InterPro" id="IPR050065">
    <property type="entry name" value="GlmU-like"/>
</dbReference>
<evidence type="ECO:0000313" key="4">
    <source>
        <dbReference type="EMBL" id="KKN97041.1"/>
    </source>
</evidence>